<dbReference type="RefSeq" id="XP_009055248.1">
    <property type="nucleotide sequence ID" value="XM_009057000.1"/>
</dbReference>
<dbReference type="SUPFAM" id="SSF49723">
    <property type="entry name" value="Lipase/lipooxygenase domain (PLAT/LH2 domain)"/>
    <property type="match status" value="4"/>
</dbReference>
<dbReference type="HOGENOM" id="CLU_045593_0_0_1"/>
<evidence type="ECO:0000313" key="4">
    <source>
        <dbReference type="Proteomes" id="UP000030746"/>
    </source>
</evidence>
<dbReference type="EMBL" id="KB201882">
    <property type="protein sequence ID" value="ESO94071.1"/>
    <property type="molecule type" value="Genomic_DNA"/>
</dbReference>
<feature type="domain" description="PLAT" evidence="2">
    <location>
        <begin position="10"/>
        <end position="128"/>
    </location>
</feature>
<evidence type="ECO:0000313" key="3">
    <source>
        <dbReference type="EMBL" id="ESO94071.1"/>
    </source>
</evidence>
<name>V4AKI6_LOTGI</name>
<gene>
    <name evidence="3" type="ORF">LOTGIDRAFT_145236</name>
</gene>
<organism evidence="3 4">
    <name type="scientific">Lottia gigantea</name>
    <name type="common">Giant owl limpet</name>
    <dbReference type="NCBI Taxonomy" id="225164"/>
    <lineage>
        <taxon>Eukaryota</taxon>
        <taxon>Metazoa</taxon>
        <taxon>Spiralia</taxon>
        <taxon>Lophotrochozoa</taxon>
        <taxon>Mollusca</taxon>
        <taxon>Gastropoda</taxon>
        <taxon>Patellogastropoda</taxon>
        <taxon>Lottioidea</taxon>
        <taxon>Lottiidae</taxon>
        <taxon>Lottia</taxon>
    </lineage>
</organism>
<evidence type="ECO:0000256" key="1">
    <source>
        <dbReference type="PROSITE-ProRule" id="PRU00152"/>
    </source>
</evidence>
<dbReference type="GeneID" id="20234933"/>
<evidence type="ECO:0000259" key="2">
    <source>
        <dbReference type="PROSITE" id="PS50095"/>
    </source>
</evidence>
<dbReference type="Gene3D" id="2.40.180.10">
    <property type="entry name" value="Catalase core domain"/>
    <property type="match status" value="2"/>
</dbReference>
<dbReference type="InterPro" id="IPR001024">
    <property type="entry name" value="PLAT/LH2_dom"/>
</dbReference>
<reference evidence="3 4" key="1">
    <citation type="journal article" date="2013" name="Nature">
        <title>Insights into bilaterian evolution from three spiralian genomes.</title>
        <authorList>
            <person name="Simakov O."/>
            <person name="Marletaz F."/>
            <person name="Cho S.J."/>
            <person name="Edsinger-Gonzales E."/>
            <person name="Havlak P."/>
            <person name="Hellsten U."/>
            <person name="Kuo D.H."/>
            <person name="Larsson T."/>
            <person name="Lv J."/>
            <person name="Arendt D."/>
            <person name="Savage R."/>
            <person name="Osoegawa K."/>
            <person name="de Jong P."/>
            <person name="Grimwood J."/>
            <person name="Chapman J.A."/>
            <person name="Shapiro H."/>
            <person name="Aerts A."/>
            <person name="Otillar R.P."/>
            <person name="Terry A.Y."/>
            <person name="Boore J.L."/>
            <person name="Grigoriev I.V."/>
            <person name="Lindberg D.R."/>
            <person name="Seaver E.C."/>
            <person name="Weisblat D.A."/>
            <person name="Putnam N.H."/>
            <person name="Rokhsar D.S."/>
        </authorList>
    </citation>
    <scope>NUCLEOTIDE SEQUENCE [LARGE SCALE GENOMIC DNA]</scope>
</reference>
<keyword evidence="4" id="KW-1185">Reference proteome</keyword>
<dbReference type="PANTHER" id="PTHR45901:SF3">
    <property type="entry name" value="LIPOXYGENASE HOMOLOGY DOMAIN-CONTAINING PROTEIN 1"/>
    <property type="match status" value="1"/>
</dbReference>
<dbReference type="PANTHER" id="PTHR45901">
    <property type="entry name" value="PROTEIN CBG12474"/>
    <property type="match status" value="1"/>
</dbReference>
<accession>V4AKI6</accession>
<dbReference type="Pfam" id="PF01477">
    <property type="entry name" value="PLAT"/>
    <property type="match status" value="4"/>
</dbReference>
<dbReference type="SMART" id="SM00308">
    <property type="entry name" value="LH2"/>
    <property type="match status" value="2"/>
</dbReference>
<sequence>MKLLTDFSDISSQVKVKTGDVDHGSTDAKVTLRIYGSLGDTGPLQLDQSLNHSDPFHRNYIDTFILTAPVIGQIEKIKIGHDNSGIGPGWYVETITIDIPSEGRRYVFLCHRWLSVSDADGATVTEFYPTSGEDISYQVEVKTGDEPGAETAANITLIIYGSRGSTGPLQLDQSLNHSDPFQRNYTDTFILTAPIETIKIGHDNSGIDPEWYVETITIDVPSAGRRFIKKIKIGHDNSGIGPGWYLGTVTIDFPSESRRYEFVCNRWLSKSDDDGQIVRELQPTSSEDILYQYQVEVKTVDVVDAGTDAKVTLIIYGSCGDTGPLQLDQSLNHADPFQRNYTDTFILTVPVIGQVRKLDNHRNKD</sequence>
<dbReference type="CTD" id="20234933"/>
<dbReference type="AlphaFoldDB" id="V4AKI6"/>
<dbReference type="Proteomes" id="UP000030746">
    <property type="component" value="Unassembled WGS sequence"/>
</dbReference>
<proteinExistence type="predicted"/>
<dbReference type="InterPro" id="IPR052970">
    <property type="entry name" value="Inner_ear_hair_cell_LOXHD"/>
</dbReference>
<dbReference type="Gene3D" id="2.60.60.20">
    <property type="entry name" value="PLAT/LH2 domain"/>
    <property type="match status" value="2"/>
</dbReference>
<feature type="domain" description="PLAT" evidence="2">
    <location>
        <begin position="135"/>
        <end position="282"/>
    </location>
</feature>
<dbReference type="InterPro" id="IPR036392">
    <property type="entry name" value="PLAT/LH2_dom_sf"/>
</dbReference>
<dbReference type="CDD" id="cd01756">
    <property type="entry name" value="PLAT_repeat"/>
    <property type="match status" value="2"/>
</dbReference>
<dbReference type="OMA" id="PAVHENQ"/>
<dbReference type="KEGG" id="lgi:LOTGIDRAFT_145236"/>
<comment type="caution">
    <text evidence="1">Lacks conserved residue(s) required for the propagation of feature annotation.</text>
</comment>
<feature type="domain" description="PLAT" evidence="2">
    <location>
        <begin position="291"/>
        <end position="365"/>
    </location>
</feature>
<dbReference type="PROSITE" id="PS50095">
    <property type="entry name" value="PLAT"/>
    <property type="match status" value="3"/>
</dbReference>
<protein>
    <recommendedName>
        <fullName evidence="2">PLAT domain-containing protein</fullName>
    </recommendedName>
</protein>
<dbReference type="OrthoDB" id="5322100at2759"/>